<protein>
    <submittedName>
        <fullName evidence="3">DUF1983 domain-containing protein</fullName>
    </submittedName>
</protein>
<evidence type="ECO:0000313" key="3">
    <source>
        <dbReference type="EMBL" id="MBJ2118972.1"/>
    </source>
</evidence>
<dbReference type="Pfam" id="PF13550">
    <property type="entry name" value="Phage-tail_3"/>
    <property type="match status" value="1"/>
</dbReference>
<reference evidence="3 4" key="1">
    <citation type="submission" date="2020-12" db="EMBL/GenBank/DDBJ databases">
        <title>Enhanced detection system for hospital associated transmission using whole genome sequencing surveillance.</title>
        <authorList>
            <person name="Harrison L.H."/>
            <person name="Van Tyne D."/>
            <person name="Marsh J.W."/>
            <person name="Griffith M.P."/>
            <person name="Snyder D.J."/>
            <person name="Cooper V.S."/>
            <person name="Mustapha M."/>
        </authorList>
    </citation>
    <scope>NUCLEOTIDE SEQUENCE [LARGE SCALE GENOMIC DNA]</scope>
    <source>
        <strain evidence="3 4">PR00195</strain>
    </source>
</reference>
<name>A0ABS0W7H7_9GAMM</name>
<dbReference type="Pfam" id="PF09327">
    <property type="entry name" value="Phage_Tail_Tip"/>
    <property type="match status" value="1"/>
</dbReference>
<dbReference type="InterPro" id="IPR055385">
    <property type="entry name" value="GpJ_HDII-ins2"/>
</dbReference>
<dbReference type="PROSITE" id="PS50853">
    <property type="entry name" value="FN3"/>
    <property type="match status" value="1"/>
</dbReference>
<evidence type="ECO:0000259" key="2">
    <source>
        <dbReference type="PROSITE" id="PS50853"/>
    </source>
</evidence>
<sequence length="1280" mass="142211">MRKIIHGQKGGGGSPRVPVEQPDDLQSIAKAKLLIALGEGEFAGELTAQNIFLDGTPLEDTEGNANFSGVTWDFRPGTQAQTYIQGLPSAENEINVGSTISSKTPWVHTFTNSQLSAIRVRLKWPSLFKQEDNGDLVGNEVKYAIDLQTDGGSWKTVIDSAVKGKTTSGYERAHRIDLPESTTSWSLRVRKVSNDANSSKIGDTVVLQSYTEVIDAKFTYPHTALLYIEFDSKQFNGSIPQITCKPKGRIIRIPSNYNPIDRTYAGVWDGSFKWAWTNNPAWVFYDIVISDRFGLGQRINQQQIDKWELYRIAQYCDQLVPDGKGGDGTEPRYVCDVYVQDRNEAYNVLRDFAAIFRGMTYWGGGQIVTLADMPRDIDYSYTRANVIDGKFIYSSSSSKEKYSTALVSYSDPQNGYADAMEPVFEPDLVSRFGFNQLEVTAIGCTRQSEANRKGRWGILTNNKDRMVTFSVGLDGNIPQPGYIIAVADELLSGKVTGGRVSAIDGRNITLDRVASAVSGDRLILNLPSGQSQARTIQTVSGKVITVTTEYSETPETECVWVVESEELYAQQYRVVSVTENESNQFTITAIQHDPSKYEHVDSGALIDERPISVIPPNNQQAPKNIVIDSYSIVSQGVSIETMRAQWPQVENAISYEAQWRRNEGNWVNMPRSSINSIEVPNVYAGRYLVRVRAINASEISSGWGYSEEKTLTGKMGNPPKPVNFRASPLVFGIKLDWGFGENTSDTLKTEIQYSKTNDGEGLMLLSDVPYPSKTYEMAGLSAGVAFYFRARLVDKTGNQSEWTEFIRGESEFDVGTILAELDGHFMSSEAGQQLSERLDWNAETAIILSNEDSRLSRSLLVKHGQSQAGIKELWQVRATDNEAWAQEIKEIYSAVGDNTSAIKETQTSITKLDEAFGQRFTEIRTEVNQAQADIASNSTAISEANKASAEDRKQVQAKFDEQEGMIQQKMQAEFSQSGDGVVTHSINITIVHDKVKYNAAGQVISAQVKNGKLESFFGYNANNFAWYNPANGKMELFMYAKNGQLFIRDLFIEDGSITNAKIGNVIQSNNYVAGKSGWIINKSGFSEFQNIKARGEIDATSGRLKNVVIEESCEILGKLNVENLEGNIISIHRDNIYLREIWNDGNIHTIFKVKQRSQYCTIWVDGTITADETIPINAIHKVENRAVIAYRAPGFPIERAMFSVFMDGKEVEFNSHIYPLVTGNVAGFYAANDITITIPPGNSIVEIGIRIPHIPGESNGVLIRGRVFLLPHSDEVILIN</sequence>
<dbReference type="PANTHER" id="PTHR36251:SF2">
    <property type="entry name" value="GIFSY-2 PROPHAGE HOST SPECIFICITY PROTEIN J, PHAGE LAMBDA"/>
    <property type="match status" value="1"/>
</dbReference>
<dbReference type="RefSeq" id="WP_198813440.1">
    <property type="nucleotide sequence ID" value="NZ_JAEKCB010000008.1"/>
</dbReference>
<comment type="caution">
    <text evidence="3">The sequence shown here is derived from an EMBL/GenBank/DDBJ whole genome shotgun (WGS) entry which is preliminary data.</text>
</comment>
<feature type="region of interest" description="Disordered" evidence="1">
    <location>
        <begin position="1"/>
        <end position="21"/>
    </location>
</feature>
<organism evidence="3 4">
    <name type="scientific">Proteus penneri</name>
    <dbReference type="NCBI Taxonomy" id="102862"/>
    <lineage>
        <taxon>Bacteria</taxon>
        <taxon>Pseudomonadati</taxon>
        <taxon>Pseudomonadota</taxon>
        <taxon>Gammaproteobacteria</taxon>
        <taxon>Enterobacterales</taxon>
        <taxon>Morganellaceae</taxon>
        <taxon>Proteus</taxon>
    </lineage>
</organism>
<dbReference type="Pfam" id="PF24801">
    <property type="entry name" value="FNIII-A_GpJ"/>
    <property type="match status" value="1"/>
</dbReference>
<dbReference type="PANTHER" id="PTHR36251">
    <property type="entry name" value="FELS-1 PROPHAGE HOST SPECIFICITY PROTEIN-RELATED"/>
    <property type="match status" value="1"/>
</dbReference>
<keyword evidence="4" id="KW-1185">Reference proteome</keyword>
<dbReference type="InterPro" id="IPR015406">
    <property type="entry name" value="GpJ_CSF"/>
</dbReference>
<evidence type="ECO:0000313" key="4">
    <source>
        <dbReference type="Proteomes" id="UP000619976"/>
    </source>
</evidence>
<accession>A0ABS0W7H7</accession>
<dbReference type="InterPro" id="IPR003961">
    <property type="entry name" value="FN3_dom"/>
</dbReference>
<dbReference type="InterPro" id="IPR053171">
    <property type="entry name" value="Viral_Tip_Attach_Protein"/>
</dbReference>
<gene>
    <name evidence="3" type="ORF">JFQ69_15010</name>
</gene>
<evidence type="ECO:0000256" key="1">
    <source>
        <dbReference type="SAM" id="MobiDB-lite"/>
    </source>
</evidence>
<dbReference type="EMBL" id="JAEKCB010000008">
    <property type="protein sequence ID" value="MBJ2118972.1"/>
    <property type="molecule type" value="Genomic_DNA"/>
</dbReference>
<proteinExistence type="predicted"/>
<feature type="domain" description="Fibronectin type-III" evidence="2">
    <location>
        <begin position="718"/>
        <end position="813"/>
    </location>
</feature>
<dbReference type="InterPro" id="IPR032876">
    <property type="entry name" value="J_dom"/>
</dbReference>
<dbReference type="Proteomes" id="UP000619976">
    <property type="component" value="Unassembled WGS sequence"/>
</dbReference>